<dbReference type="InterPro" id="IPR056211">
    <property type="entry name" value="NttC-like"/>
</dbReference>
<keyword evidence="3" id="KW-0614">Plasmid</keyword>
<dbReference type="STRING" id="45056.Lade_1749"/>
<evidence type="ECO:0000313" key="2">
    <source>
        <dbReference type="EMBL" id="KTC64942.1"/>
    </source>
</evidence>
<feature type="chain" id="PRO_5033245155" evidence="1">
    <location>
        <begin position="20"/>
        <end position="133"/>
    </location>
</feature>
<evidence type="ECO:0000313" key="3">
    <source>
        <dbReference type="EMBL" id="VEH85625.1"/>
    </source>
</evidence>
<dbReference type="EMBL" id="LR134428">
    <property type="protein sequence ID" value="VEH85625.1"/>
    <property type="molecule type" value="Genomic_DNA"/>
</dbReference>
<sequence>MFRIKSIIIGTVLATNAIATTLPTVPPHNLTTHNLTNVWSEAFVEGTIRTEKNATPPNTTKKVAWTEVLFICHKRPQCWALVKMNTKGDKSVDLCKVTLDVKTGIITPEALCAGNNGYALTVNGPGEVTLTRK</sequence>
<dbReference type="KEGG" id="ladl:NCTC12735_01260"/>
<geneLocation type="plasmid" evidence="3 5">
    <name>19</name>
</geneLocation>
<reference evidence="3 5" key="2">
    <citation type="submission" date="2018-12" db="EMBL/GenBank/DDBJ databases">
        <authorList>
            <consortium name="Pathogen Informatics"/>
        </authorList>
    </citation>
    <scope>NUCLEOTIDE SEQUENCE [LARGE SCALE GENOMIC DNA]</scope>
    <source>
        <strain evidence="3 5">NCTC12735</strain>
        <plasmid evidence="5">19</plasmid>
    </source>
</reference>
<name>A0A0W0R1R2_9GAMM</name>
<accession>A0A0W0R1R2</accession>
<dbReference type="Pfam" id="PF24268">
    <property type="entry name" value="NttC"/>
    <property type="match status" value="1"/>
</dbReference>
<evidence type="ECO:0000313" key="5">
    <source>
        <dbReference type="Proteomes" id="UP000281170"/>
    </source>
</evidence>
<dbReference type="PATRIC" id="fig|45056.6.peg.1805"/>
<protein>
    <submittedName>
        <fullName evidence="2">Uncharacterized protein</fullName>
    </submittedName>
</protein>
<keyword evidence="4" id="KW-1185">Reference proteome</keyword>
<evidence type="ECO:0000256" key="1">
    <source>
        <dbReference type="SAM" id="SignalP"/>
    </source>
</evidence>
<reference evidence="2 4" key="1">
    <citation type="submission" date="2015-11" db="EMBL/GenBank/DDBJ databases">
        <title>Identification of large and diverse effector repertoires of 38 Legionella species.</title>
        <authorList>
            <person name="Burstein D."/>
            <person name="Amaro F."/>
            <person name="Zusman T."/>
            <person name="Lifshitz Z."/>
            <person name="Cohen O."/>
            <person name="Gilbert J.A."/>
            <person name="Pupko T."/>
            <person name="Shuman H.A."/>
            <person name="Segal G."/>
        </authorList>
    </citation>
    <scope>NUCLEOTIDE SEQUENCE [LARGE SCALE GENOMIC DNA]</scope>
    <source>
        <strain evidence="2 4">1762-AUS-E</strain>
    </source>
</reference>
<evidence type="ECO:0000313" key="4">
    <source>
        <dbReference type="Proteomes" id="UP000054859"/>
    </source>
</evidence>
<feature type="signal peptide" evidence="1">
    <location>
        <begin position="1"/>
        <end position="19"/>
    </location>
</feature>
<dbReference type="Proteomes" id="UP000281170">
    <property type="component" value="Plasmid 19"/>
</dbReference>
<proteinExistence type="predicted"/>
<dbReference type="EMBL" id="LNKA01000016">
    <property type="protein sequence ID" value="KTC64942.1"/>
    <property type="molecule type" value="Genomic_DNA"/>
</dbReference>
<dbReference type="OrthoDB" id="5652447at2"/>
<dbReference type="Proteomes" id="UP000054859">
    <property type="component" value="Unassembled WGS sequence"/>
</dbReference>
<organism evidence="2 4">
    <name type="scientific">Legionella adelaidensis</name>
    <dbReference type="NCBI Taxonomy" id="45056"/>
    <lineage>
        <taxon>Bacteria</taxon>
        <taxon>Pseudomonadati</taxon>
        <taxon>Pseudomonadota</taxon>
        <taxon>Gammaproteobacteria</taxon>
        <taxon>Legionellales</taxon>
        <taxon>Legionellaceae</taxon>
        <taxon>Legionella</taxon>
    </lineage>
</organism>
<keyword evidence="1" id="KW-0732">Signal</keyword>
<gene>
    <name evidence="2" type="ORF">Lade_1749</name>
    <name evidence="3" type="ORF">NCTC12735_01260</name>
</gene>
<dbReference type="AlphaFoldDB" id="A0A0W0R1R2"/>
<dbReference type="RefSeq" id="WP_058462823.1">
    <property type="nucleotide sequence ID" value="NZ_CAAAHS010000011.1"/>
</dbReference>